<proteinExistence type="predicted"/>
<keyword evidence="1" id="KW-0472">Membrane</keyword>
<keyword evidence="1" id="KW-0812">Transmembrane</keyword>
<keyword evidence="3" id="KW-1185">Reference proteome</keyword>
<organism evidence="2 3">
    <name type="scientific">Rhodanobacter glycinis</name>
    <dbReference type="NCBI Taxonomy" id="582702"/>
    <lineage>
        <taxon>Bacteria</taxon>
        <taxon>Pseudomonadati</taxon>
        <taxon>Pseudomonadota</taxon>
        <taxon>Gammaproteobacteria</taxon>
        <taxon>Lysobacterales</taxon>
        <taxon>Rhodanobacteraceae</taxon>
        <taxon>Rhodanobacter</taxon>
    </lineage>
</organism>
<reference evidence="2 3" key="1">
    <citation type="journal article" date="2019" name="Environ. Microbiol.">
        <title>Species interactions and distinct microbial communities in high Arctic permafrost affected cryosols are associated with the CH4 and CO2 gas fluxes.</title>
        <authorList>
            <person name="Altshuler I."/>
            <person name="Hamel J."/>
            <person name="Turney S."/>
            <person name="Magnuson E."/>
            <person name="Levesque R."/>
            <person name="Greer C."/>
            <person name="Whyte L.G."/>
        </authorList>
    </citation>
    <scope>NUCLEOTIDE SEQUENCE [LARGE SCALE GENOMIC DNA]</scope>
    <source>
        <strain evidence="2 3">S13Y</strain>
    </source>
</reference>
<keyword evidence="1" id="KW-1133">Transmembrane helix</keyword>
<feature type="transmembrane region" description="Helical" evidence="1">
    <location>
        <begin position="45"/>
        <end position="62"/>
    </location>
</feature>
<dbReference type="AlphaFoldDB" id="A0A502C6C6"/>
<dbReference type="EMBL" id="RCZO01000006">
    <property type="protein sequence ID" value="TPG08363.1"/>
    <property type="molecule type" value="Genomic_DNA"/>
</dbReference>
<evidence type="ECO:0000256" key="1">
    <source>
        <dbReference type="SAM" id="Phobius"/>
    </source>
</evidence>
<evidence type="ECO:0000313" key="3">
    <source>
        <dbReference type="Proteomes" id="UP000319486"/>
    </source>
</evidence>
<accession>A0A502C6C6</accession>
<comment type="caution">
    <text evidence="2">The sequence shown here is derived from an EMBL/GenBank/DDBJ whole genome shotgun (WGS) entry which is preliminary data.</text>
</comment>
<gene>
    <name evidence="2" type="ORF">EAH88_12090</name>
</gene>
<name>A0A502C6C6_9GAMM</name>
<protein>
    <submittedName>
        <fullName evidence="2">Uncharacterized protein</fullName>
    </submittedName>
</protein>
<evidence type="ECO:0000313" key="2">
    <source>
        <dbReference type="EMBL" id="TPG08363.1"/>
    </source>
</evidence>
<sequence>MLAMFNLLSLPRASWKARLVFTLLSAMVISGMVQQWPHRHDDLAIARWIAWFFIVIGVYYLPRMLAVVIFGRLPKIYAGLLRGWNKTLPQIHADIAREQQEQRERSREL</sequence>
<dbReference type="Proteomes" id="UP000319486">
    <property type="component" value="Unassembled WGS sequence"/>
</dbReference>